<evidence type="ECO:0000313" key="5">
    <source>
        <dbReference type="EMBL" id="GEQ36375.1"/>
    </source>
</evidence>
<organism evidence="5 6">
    <name type="scientific">Marinilactibacillus psychrotolerans</name>
    <dbReference type="NCBI Taxonomy" id="191770"/>
    <lineage>
        <taxon>Bacteria</taxon>
        <taxon>Bacillati</taxon>
        <taxon>Bacillota</taxon>
        <taxon>Bacilli</taxon>
        <taxon>Lactobacillales</taxon>
        <taxon>Carnobacteriaceae</taxon>
        <taxon>Marinilactibacillus</taxon>
    </lineage>
</organism>
<keyword evidence="3 5" id="KW-0067">ATP-binding</keyword>
<evidence type="ECO:0000259" key="4">
    <source>
        <dbReference type="PROSITE" id="PS50893"/>
    </source>
</evidence>
<dbReference type="Proteomes" id="UP000887127">
    <property type="component" value="Unassembled WGS sequence"/>
</dbReference>
<dbReference type="SMART" id="SM00382">
    <property type="entry name" value="AAA"/>
    <property type="match status" value="1"/>
</dbReference>
<accession>A0AAV3WU37</accession>
<sequence length="285" mass="32415">MIECFSINKSFNKNKVLKDVSLQVKNNQITSLIGSNGAGKSTLIGVMVGYYRIDSGKVMKSNISVMPDANSLFEDFTGEEFLNFMSKLKKISNTRALELADALMLKEDLKKKISGYSFGMKKKISFIQACIGNYDTYILDEPTSGVDEPSAIMMLEIVEQLKESGSAILLTSHNLDELERVSDFVYIIENGEIVSKGSVADIISRKSSQNNLLYVLKSLKASEIYRTITEYFNIEIKIQSKTELELEIKNEKELREVLSYIFEKEYLITEIYQKKKSLRETVYKK</sequence>
<evidence type="ECO:0000256" key="3">
    <source>
        <dbReference type="ARBA" id="ARBA00022840"/>
    </source>
</evidence>
<dbReference type="InterPro" id="IPR003593">
    <property type="entry name" value="AAA+_ATPase"/>
</dbReference>
<dbReference type="InterPro" id="IPR027417">
    <property type="entry name" value="P-loop_NTPase"/>
</dbReference>
<dbReference type="PANTHER" id="PTHR42939:SF1">
    <property type="entry name" value="ABC TRANSPORTER ATP-BINDING PROTEIN ALBC-RELATED"/>
    <property type="match status" value="1"/>
</dbReference>
<dbReference type="Gene3D" id="3.40.50.300">
    <property type="entry name" value="P-loop containing nucleotide triphosphate hydrolases"/>
    <property type="match status" value="1"/>
</dbReference>
<dbReference type="InterPro" id="IPR003439">
    <property type="entry name" value="ABC_transporter-like_ATP-bd"/>
</dbReference>
<evidence type="ECO:0000256" key="2">
    <source>
        <dbReference type="ARBA" id="ARBA00022741"/>
    </source>
</evidence>
<evidence type="ECO:0000313" key="6">
    <source>
        <dbReference type="Proteomes" id="UP000887127"/>
    </source>
</evidence>
<comment type="caution">
    <text evidence="5">The sequence shown here is derived from an EMBL/GenBank/DDBJ whole genome shotgun (WGS) entry which is preliminary data.</text>
</comment>
<dbReference type="GO" id="GO:0005524">
    <property type="term" value="F:ATP binding"/>
    <property type="evidence" value="ECO:0007669"/>
    <property type="project" value="UniProtKB-KW"/>
</dbReference>
<feature type="domain" description="ABC transporter" evidence="4">
    <location>
        <begin position="2"/>
        <end position="215"/>
    </location>
</feature>
<dbReference type="GO" id="GO:0016887">
    <property type="term" value="F:ATP hydrolysis activity"/>
    <property type="evidence" value="ECO:0007669"/>
    <property type="project" value="InterPro"/>
</dbReference>
<name>A0AAV3WU37_9LACT</name>
<keyword evidence="2" id="KW-0547">Nucleotide-binding</keyword>
<reference evidence="5" key="1">
    <citation type="submission" date="2019-08" db="EMBL/GenBank/DDBJ databases">
        <title>Marinilactibacillus psychrotolerans M13-2T whole genome sequencing project.</title>
        <authorList>
            <person name="Ishikawa M."/>
            <person name="Suzuki T."/>
            <person name="Matsutani M."/>
        </authorList>
    </citation>
    <scope>NUCLEOTIDE SEQUENCE</scope>
    <source>
        <strain evidence="5">M13-2T</strain>
    </source>
</reference>
<proteinExistence type="predicted"/>
<dbReference type="AlphaFoldDB" id="A0AAV3WU37"/>
<keyword evidence="1" id="KW-0813">Transport</keyword>
<protein>
    <submittedName>
        <fullName evidence="5">Antibiotic ABC transporter ATP-binding protein</fullName>
    </submittedName>
</protein>
<dbReference type="InterPro" id="IPR051782">
    <property type="entry name" value="ABC_Transporter_VariousFunc"/>
</dbReference>
<dbReference type="EMBL" id="BKBI01000013">
    <property type="protein sequence ID" value="GEQ36375.1"/>
    <property type="molecule type" value="Genomic_DNA"/>
</dbReference>
<dbReference type="SUPFAM" id="SSF52540">
    <property type="entry name" value="P-loop containing nucleoside triphosphate hydrolases"/>
    <property type="match status" value="1"/>
</dbReference>
<evidence type="ECO:0000256" key="1">
    <source>
        <dbReference type="ARBA" id="ARBA00022448"/>
    </source>
</evidence>
<dbReference type="CDD" id="cd03230">
    <property type="entry name" value="ABC_DR_subfamily_A"/>
    <property type="match status" value="1"/>
</dbReference>
<gene>
    <name evidence="5" type="ORF">M132T_18830</name>
</gene>
<dbReference type="PROSITE" id="PS50893">
    <property type="entry name" value="ABC_TRANSPORTER_2"/>
    <property type="match status" value="1"/>
</dbReference>
<dbReference type="PANTHER" id="PTHR42939">
    <property type="entry name" value="ABC TRANSPORTER ATP-BINDING PROTEIN ALBC-RELATED"/>
    <property type="match status" value="1"/>
</dbReference>
<dbReference type="Pfam" id="PF00005">
    <property type="entry name" value="ABC_tran"/>
    <property type="match status" value="1"/>
</dbReference>